<dbReference type="EMBL" id="GL883112">
    <property type="protein sequence ID" value="EGG05596.1"/>
    <property type="molecule type" value="Genomic_DNA"/>
</dbReference>
<dbReference type="GeneID" id="18934669"/>
<reference evidence="2" key="1">
    <citation type="journal article" date="2011" name="Proc. Natl. Acad. Sci. U.S.A.">
        <title>Obligate biotrophy features unraveled by the genomic analysis of rust fungi.</title>
        <authorList>
            <person name="Duplessis S."/>
            <person name="Cuomo C.A."/>
            <person name="Lin Y.-C."/>
            <person name="Aerts A."/>
            <person name="Tisserant E."/>
            <person name="Veneault-Fourrey C."/>
            <person name="Joly D.L."/>
            <person name="Hacquard S."/>
            <person name="Amselem J."/>
            <person name="Cantarel B.L."/>
            <person name="Chiu R."/>
            <person name="Coutinho P.M."/>
            <person name="Feau N."/>
            <person name="Field M."/>
            <person name="Frey P."/>
            <person name="Gelhaye E."/>
            <person name="Goldberg J."/>
            <person name="Grabherr M.G."/>
            <person name="Kodira C.D."/>
            <person name="Kohler A."/>
            <person name="Kuees U."/>
            <person name="Lindquist E.A."/>
            <person name="Lucas S.M."/>
            <person name="Mago R."/>
            <person name="Mauceli E."/>
            <person name="Morin E."/>
            <person name="Murat C."/>
            <person name="Pangilinan J.L."/>
            <person name="Park R."/>
            <person name="Pearson M."/>
            <person name="Quesneville H."/>
            <person name="Rouhier N."/>
            <person name="Sakthikumar S."/>
            <person name="Salamov A.A."/>
            <person name="Schmutz J."/>
            <person name="Selles B."/>
            <person name="Shapiro H."/>
            <person name="Tanguay P."/>
            <person name="Tuskan G.A."/>
            <person name="Henrissat B."/>
            <person name="Van de Peer Y."/>
            <person name="Rouze P."/>
            <person name="Ellis J.G."/>
            <person name="Dodds P.N."/>
            <person name="Schein J.E."/>
            <person name="Zhong S."/>
            <person name="Hamelin R.C."/>
            <person name="Grigoriev I.V."/>
            <person name="Szabo L.J."/>
            <person name="Martin F."/>
        </authorList>
    </citation>
    <scope>NUCLEOTIDE SEQUENCE [LARGE SCALE GENOMIC DNA]</scope>
    <source>
        <strain evidence="2">98AG31 / pathotype 3-4-7</strain>
    </source>
</reference>
<proteinExistence type="predicted"/>
<protein>
    <submittedName>
        <fullName evidence="1">Uncharacterized protein</fullName>
    </submittedName>
</protein>
<keyword evidence="2" id="KW-1185">Reference proteome</keyword>
<dbReference type="HOGENOM" id="CLU_095764_0_0_1"/>
<dbReference type="Proteomes" id="UP000001072">
    <property type="component" value="Unassembled WGS sequence"/>
</dbReference>
<dbReference type="VEuPathDB" id="FungiDB:MELLADRAFT_87862"/>
<name>F4RPS4_MELLP</name>
<sequence length="257" mass="29695">MSSNEFRSYVFLPEYILEYVVGENNPRIDPDLFITKATPSQIVEVILAFHPHLQFTENACNNHELLLKVFIEMIAPCLSRLVTSFNHNQNYVQALCRAPIYIPAESTRVINSSVDLDTKRIGDFNLWGLTNFKNGKYRLASKQLNAYFLNTYKYLNKEELDELKSSETNAIKALHETLHHLQDSHVSIKSIQLRLCQPKLSRTKREDLEEQLKCAKASSRSRQDMFNMGVQDIGFVTAFLKHHRDILDKHQLSHSAN</sequence>
<dbReference type="InParanoid" id="F4RPS4"/>
<evidence type="ECO:0000313" key="1">
    <source>
        <dbReference type="EMBL" id="EGG05596.1"/>
    </source>
</evidence>
<gene>
    <name evidence="1" type="ORF">MELLADRAFT_87862</name>
</gene>
<accession>F4RPS4</accession>
<organism evidence="2">
    <name type="scientific">Melampsora larici-populina (strain 98AG31 / pathotype 3-4-7)</name>
    <name type="common">Poplar leaf rust fungus</name>
    <dbReference type="NCBI Taxonomy" id="747676"/>
    <lineage>
        <taxon>Eukaryota</taxon>
        <taxon>Fungi</taxon>
        <taxon>Dikarya</taxon>
        <taxon>Basidiomycota</taxon>
        <taxon>Pucciniomycotina</taxon>
        <taxon>Pucciniomycetes</taxon>
        <taxon>Pucciniales</taxon>
        <taxon>Melampsoraceae</taxon>
        <taxon>Melampsora</taxon>
    </lineage>
</organism>
<dbReference type="AlphaFoldDB" id="F4RPS4"/>
<dbReference type="KEGG" id="mlr:MELLADRAFT_87862"/>
<evidence type="ECO:0000313" key="2">
    <source>
        <dbReference type="Proteomes" id="UP000001072"/>
    </source>
</evidence>
<dbReference type="RefSeq" id="XP_007411085.1">
    <property type="nucleotide sequence ID" value="XM_007411023.1"/>
</dbReference>
<dbReference type="OrthoDB" id="10337107at2759"/>